<dbReference type="InterPro" id="IPR029032">
    <property type="entry name" value="AhpD-like"/>
</dbReference>
<keyword evidence="1" id="KW-0732">Signal</keyword>
<proteinExistence type="predicted"/>
<gene>
    <name evidence="3" type="ORF">SAMEA4364220_00422</name>
</gene>
<dbReference type="GeneID" id="78506455"/>
<evidence type="ECO:0000256" key="1">
    <source>
        <dbReference type="SAM" id="SignalP"/>
    </source>
</evidence>
<dbReference type="PANTHER" id="PTHR33570">
    <property type="entry name" value="4-CARBOXYMUCONOLACTONE DECARBOXYLASE FAMILY PROTEIN"/>
    <property type="match status" value="1"/>
</dbReference>
<dbReference type="eggNOG" id="COG0599">
    <property type="taxonomic scope" value="Bacteria"/>
</dbReference>
<dbReference type="InterPro" id="IPR003779">
    <property type="entry name" value="CMD-like"/>
</dbReference>
<evidence type="ECO:0000313" key="4">
    <source>
        <dbReference type="Proteomes" id="UP000215383"/>
    </source>
</evidence>
<organism evidence="3 4">
    <name type="scientific">Megamonas hypermegale</name>
    <dbReference type="NCBI Taxonomy" id="158847"/>
    <lineage>
        <taxon>Bacteria</taxon>
        <taxon>Bacillati</taxon>
        <taxon>Bacillota</taxon>
        <taxon>Negativicutes</taxon>
        <taxon>Selenomonadales</taxon>
        <taxon>Selenomonadaceae</taxon>
        <taxon>Megamonas</taxon>
    </lineage>
</organism>
<evidence type="ECO:0000313" key="3">
    <source>
        <dbReference type="EMBL" id="SNU95510.1"/>
    </source>
</evidence>
<reference evidence="3 4" key="1">
    <citation type="submission" date="2017-06" db="EMBL/GenBank/DDBJ databases">
        <authorList>
            <consortium name="Pathogen Informatics"/>
        </authorList>
    </citation>
    <scope>NUCLEOTIDE SEQUENCE [LARGE SCALE GENOMIC DNA]</scope>
    <source>
        <strain evidence="3 4">NCTC10570</strain>
    </source>
</reference>
<feature type="domain" description="Carboxymuconolactone decarboxylase-like" evidence="2">
    <location>
        <begin position="144"/>
        <end position="210"/>
    </location>
</feature>
<keyword evidence="4" id="KW-1185">Reference proteome</keyword>
<dbReference type="Pfam" id="PF02627">
    <property type="entry name" value="CMD"/>
    <property type="match status" value="2"/>
</dbReference>
<dbReference type="InterPro" id="IPR052512">
    <property type="entry name" value="4CMD/NDH-1_regulator"/>
</dbReference>
<dbReference type="SUPFAM" id="SSF69118">
    <property type="entry name" value="AhpD-like"/>
    <property type="match status" value="1"/>
</dbReference>
<evidence type="ECO:0000259" key="2">
    <source>
        <dbReference type="Pfam" id="PF02627"/>
    </source>
</evidence>
<dbReference type="Gene3D" id="1.20.1290.10">
    <property type="entry name" value="AhpD-like"/>
    <property type="match status" value="1"/>
</dbReference>
<feature type="chain" id="PRO_5039648720" evidence="1">
    <location>
        <begin position="24"/>
        <end position="235"/>
    </location>
</feature>
<dbReference type="RefSeq" id="WP_027889246.1">
    <property type="nucleotide sequence ID" value="NZ_LT906446.1"/>
</dbReference>
<name>A0A239TCQ4_9FIRM</name>
<protein>
    <submittedName>
        <fullName evidence="3">4-carboxymuconolactone decarboxylase</fullName>
    </submittedName>
</protein>
<dbReference type="GO" id="GO:0051920">
    <property type="term" value="F:peroxiredoxin activity"/>
    <property type="evidence" value="ECO:0007669"/>
    <property type="project" value="InterPro"/>
</dbReference>
<sequence>MKKLLCLFAMVCFILGTTGVSFANAKDSSLSEKEKAIVPIASFMATGDITNLKTAVNKGLDSGLTVNETKEIIVHLYAYCGFPRALNGLSAVNEVLEERQANGINDVMGKEATPIPADTDILKVGTDVQTKVSGAPVDLTALSPAIDEYLKTHLFGDLFARDVLSFTQREIATISALASMSGTQSQFQAHLNCGLNVGLTPAQLQDIVNVLSTEVNPQIATDAQPILDKVLTARK</sequence>
<dbReference type="EMBL" id="LT906446">
    <property type="protein sequence ID" value="SNU95510.1"/>
    <property type="molecule type" value="Genomic_DNA"/>
</dbReference>
<dbReference type="AlphaFoldDB" id="A0A239TCQ4"/>
<dbReference type="PANTHER" id="PTHR33570:SF2">
    <property type="entry name" value="CARBOXYMUCONOLACTONE DECARBOXYLASE-LIKE DOMAIN-CONTAINING PROTEIN"/>
    <property type="match status" value="1"/>
</dbReference>
<feature type="domain" description="Carboxymuconolactone decarboxylase-like" evidence="2">
    <location>
        <begin position="19"/>
        <end position="94"/>
    </location>
</feature>
<feature type="signal peptide" evidence="1">
    <location>
        <begin position="1"/>
        <end position="23"/>
    </location>
</feature>
<dbReference type="Proteomes" id="UP000215383">
    <property type="component" value="Chromosome 1"/>
</dbReference>
<accession>A0A239TCQ4</accession>